<reference evidence="9 10" key="1">
    <citation type="submission" date="2018-11" db="EMBL/GenBank/DDBJ databases">
        <title>Sequencing the genomes of 1000 actinobacteria strains.</title>
        <authorList>
            <person name="Klenk H.-P."/>
        </authorList>
    </citation>
    <scope>NUCLEOTIDE SEQUENCE [LARGE SCALE GENOMIC DNA]</scope>
    <source>
        <strain evidence="9 10">DSM 44254</strain>
    </source>
</reference>
<dbReference type="InterPro" id="IPR003594">
    <property type="entry name" value="HATPase_dom"/>
</dbReference>
<dbReference type="EMBL" id="RJKE01000001">
    <property type="protein sequence ID" value="ROO83432.1"/>
    <property type="molecule type" value="Genomic_DNA"/>
</dbReference>
<dbReference type="Gene3D" id="3.30.565.10">
    <property type="entry name" value="Histidine kinase-like ATPase, C-terminal domain"/>
    <property type="match status" value="1"/>
</dbReference>
<sequence length="761" mass="81608">MASPKPKPRTFGVRSRIALLLVIPVLSLIVLWAFTARVTLSDAVDTYRLQTVYDGVGDPGRALVAALQDERRQSGLHLAGGQGMGGPSFQRLNAARAAVDDAEEDFRAKALTGDVADASDADAQKLLAAFTEALDALPEVRAGVDSGALKPADAVAGISPIILAGLTAVNDLLISDTVRVYEKSEALVSFSWAREFILREDALVAPIAAGGAGRMTVPQYQQFGIWFMGHTQMTQMSIGRLGADLQPHGMAIMNDPSFKQLMGLEITVQKSVGAPRLPKAVLEGWEPTVTALMAVWDPQMEAAAGKLRAEADEITEDVYFRLWLAGGLGLLAVILSIVLSAWLSRGLARDIKDLQTAARELAEHRLPWVVSRLRRGEKVDLSAELPPPGVESRTTEVAAVGDALGMVRRTALEAAIGEAHLRDGISRVFLNLAWRSQSLLHRQLRMLDALERRAPDPDTLNDLFQLDHLTTRMRRHAEGLIILSGAAPARAWSRPVHFADVLRGAVAEVEDYTRVEVSCNAPVALAGAAVTDVIHLLAELVENGTAYSPPPTEVFVHGEAVGNGFAVEIVDRGVGLSPEEFAELNRRLIEVPDFDLADSDRLGLFVVSRLAARHGIRVTLQPSAYGGVTAIVLIPHRLVVPESQISERLPAGQMPALEQAATPGEAPRTGPNGRYAPGRFTAEFTPEGVPPQRPAPPAAPEASAGRAQEFGRGLFPEPPPAEPTTNGHIVPPRPSRGGDLPRRVRRKRFGQGGPEAGDGEV</sequence>
<dbReference type="GO" id="GO:0004673">
    <property type="term" value="F:protein histidine kinase activity"/>
    <property type="evidence" value="ECO:0007669"/>
    <property type="project" value="UniProtKB-EC"/>
</dbReference>
<dbReference type="PANTHER" id="PTHR45436">
    <property type="entry name" value="SENSOR HISTIDINE KINASE YKOH"/>
    <property type="match status" value="1"/>
</dbReference>
<dbReference type="EC" id="2.7.13.3" evidence="2"/>
<comment type="caution">
    <text evidence="9">The sequence shown here is derived from an EMBL/GenBank/DDBJ whole genome shotgun (WGS) entry which is preliminary data.</text>
</comment>
<keyword evidence="10" id="KW-1185">Reference proteome</keyword>
<keyword evidence="7" id="KW-0812">Transmembrane</keyword>
<evidence type="ECO:0000256" key="7">
    <source>
        <dbReference type="SAM" id="Phobius"/>
    </source>
</evidence>
<keyword evidence="7" id="KW-1133">Transmembrane helix</keyword>
<keyword evidence="5 9" id="KW-0418">Kinase</keyword>
<protein>
    <recommendedName>
        <fullName evidence="2">histidine kinase</fullName>
        <ecNumber evidence="2">2.7.13.3</ecNumber>
    </recommendedName>
</protein>
<dbReference type="InterPro" id="IPR036890">
    <property type="entry name" value="HATPase_C_sf"/>
</dbReference>
<dbReference type="InterPro" id="IPR050428">
    <property type="entry name" value="TCS_sensor_his_kinase"/>
</dbReference>
<evidence type="ECO:0000256" key="4">
    <source>
        <dbReference type="ARBA" id="ARBA00022679"/>
    </source>
</evidence>
<dbReference type="InterPro" id="IPR013587">
    <property type="entry name" value="Nitrate/nitrite_sensing"/>
</dbReference>
<dbReference type="GO" id="GO:0005886">
    <property type="term" value="C:plasma membrane"/>
    <property type="evidence" value="ECO:0007669"/>
    <property type="project" value="TreeGrafter"/>
</dbReference>
<organism evidence="9 10">
    <name type="scientific">Actinocorallia herbida</name>
    <dbReference type="NCBI Taxonomy" id="58109"/>
    <lineage>
        <taxon>Bacteria</taxon>
        <taxon>Bacillati</taxon>
        <taxon>Actinomycetota</taxon>
        <taxon>Actinomycetes</taxon>
        <taxon>Streptosporangiales</taxon>
        <taxon>Thermomonosporaceae</taxon>
        <taxon>Actinocorallia</taxon>
    </lineage>
</organism>
<feature type="domain" description="Histidine kinase/HSP90-like ATPase" evidence="8">
    <location>
        <begin position="528"/>
        <end position="638"/>
    </location>
</feature>
<proteinExistence type="predicted"/>
<dbReference type="SUPFAM" id="SSF55874">
    <property type="entry name" value="ATPase domain of HSP90 chaperone/DNA topoisomerase II/histidine kinase"/>
    <property type="match status" value="1"/>
</dbReference>
<evidence type="ECO:0000256" key="3">
    <source>
        <dbReference type="ARBA" id="ARBA00022553"/>
    </source>
</evidence>
<keyword evidence="4" id="KW-0808">Transferase</keyword>
<keyword evidence="3" id="KW-0597">Phosphoprotein</keyword>
<feature type="region of interest" description="Disordered" evidence="6">
    <location>
        <begin position="659"/>
        <end position="761"/>
    </location>
</feature>
<evidence type="ECO:0000259" key="8">
    <source>
        <dbReference type="SMART" id="SM00387"/>
    </source>
</evidence>
<evidence type="ECO:0000256" key="2">
    <source>
        <dbReference type="ARBA" id="ARBA00012438"/>
    </source>
</evidence>
<feature type="compositionally biased region" description="Pro residues" evidence="6">
    <location>
        <begin position="688"/>
        <end position="699"/>
    </location>
</feature>
<dbReference type="RefSeq" id="WP_123662604.1">
    <property type="nucleotide sequence ID" value="NZ_RJKE01000001.1"/>
</dbReference>
<feature type="compositionally biased region" description="Gly residues" evidence="6">
    <location>
        <begin position="750"/>
        <end position="761"/>
    </location>
</feature>
<feature type="transmembrane region" description="Helical" evidence="7">
    <location>
        <begin position="322"/>
        <end position="343"/>
    </location>
</feature>
<dbReference type="PANTHER" id="PTHR45436:SF5">
    <property type="entry name" value="SENSOR HISTIDINE KINASE TRCS"/>
    <property type="match status" value="1"/>
</dbReference>
<accession>A0A3N1CQ64</accession>
<name>A0A3N1CQ64_9ACTN</name>
<dbReference type="SMART" id="SM00387">
    <property type="entry name" value="HATPase_c"/>
    <property type="match status" value="1"/>
</dbReference>
<evidence type="ECO:0000256" key="1">
    <source>
        <dbReference type="ARBA" id="ARBA00000085"/>
    </source>
</evidence>
<dbReference type="GO" id="GO:0000160">
    <property type="term" value="P:phosphorelay signal transduction system"/>
    <property type="evidence" value="ECO:0007669"/>
    <property type="project" value="TreeGrafter"/>
</dbReference>
<dbReference type="AlphaFoldDB" id="A0A3N1CQ64"/>
<dbReference type="Pfam" id="PF02518">
    <property type="entry name" value="HATPase_c"/>
    <property type="match status" value="1"/>
</dbReference>
<evidence type="ECO:0000313" key="10">
    <source>
        <dbReference type="Proteomes" id="UP000272400"/>
    </source>
</evidence>
<dbReference type="Pfam" id="PF08376">
    <property type="entry name" value="NIT"/>
    <property type="match status" value="1"/>
</dbReference>
<evidence type="ECO:0000313" key="9">
    <source>
        <dbReference type="EMBL" id="ROO83432.1"/>
    </source>
</evidence>
<dbReference type="OrthoDB" id="3845898at2"/>
<dbReference type="Gene3D" id="6.10.340.10">
    <property type="match status" value="1"/>
</dbReference>
<comment type="catalytic activity">
    <reaction evidence="1">
        <text>ATP + protein L-histidine = ADP + protein N-phospho-L-histidine.</text>
        <dbReference type="EC" id="2.7.13.3"/>
    </reaction>
</comment>
<evidence type="ECO:0000256" key="6">
    <source>
        <dbReference type="SAM" id="MobiDB-lite"/>
    </source>
</evidence>
<gene>
    <name evidence="9" type="ORF">EDD29_0935</name>
</gene>
<dbReference type="Proteomes" id="UP000272400">
    <property type="component" value="Unassembled WGS sequence"/>
</dbReference>
<keyword evidence="7" id="KW-0472">Membrane</keyword>
<evidence type="ECO:0000256" key="5">
    <source>
        <dbReference type="ARBA" id="ARBA00022777"/>
    </source>
</evidence>